<dbReference type="GO" id="GO:0005524">
    <property type="term" value="F:ATP binding"/>
    <property type="evidence" value="ECO:0007669"/>
    <property type="project" value="UniProtKB-UniRule"/>
</dbReference>
<keyword evidence="4 12" id="KW-0479">Metal-binding</keyword>
<feature type="domain" description="HMA" evidence="13">
    <location>
        <begin position="15"/>
        <end position="81"/>
    </location>
</feature>
<dbReference type="GO" id="GO:0016463">
    <property type="term" value="F:P-type zinc transporter activity"/>
    <property type="evidence" value="ECO:0007669"/>
    <property type="project" value="UniProtKB-EC"/>
</dbReference>
<comment type="similarity">
    <text evidence="2 12">Belongs to the cation transport ATPase (P-type) (TC 3.A.3) family. Type IB subfamily.</text>
</comment>
<feature type="transmembrane region" description="Helical" evidence="12">
    <location>
        <begin position="125"/>
        <end position="146"/>
    </location>
</feature>
<keyword evidence="15" id="KW-1185">Reference proteome</keyword>
<dbReference type="SFLD" id="SFLDG00002">
    <property type="entry name" value="C1.7:_P-type_atpase_like"/>
    <property type="match status" value="1"/>
</dbReference>
<feature type="transmembrane region" description="Helical" evidence="12">
    <location>
        <begin position="358"/>
        <end position="390"/>
    </location>
</feature>
<dbReference type="GO" id="GO:0016887">
    <property type="term" value="F:ATP hydrolysis activity"/>
    <property type="evidence" value="ECO:0007669"/>
    <property type="project" value="InterPro"/>
</dbReference>
<dbReference type="Proteomes" id="UP000319383">
    <property type="component" value="Chromosome"/>
</dbReference>
<dbReference type="NCBIfam" id="TIGR01512">
    <property type="entry name" value="ATPase-IB2_Cd"/>
    <property type="match status" value="1"/>
</dbReference>
<accession>A0A517ZJP0</accession>
<dbReference type="InterPro" id="IPR036163">
    <property type="entry name" value="HMA_dom_sf"/>
</dbReference>
<dbReference type="InterPro" id="IPR023298">
    <property type="entry name" value="ATPase_P-typ_TM_dom_sf"/>
</dbReference>
<keyword evidence="5 12" id="KW-0547">Nucleotide-binding</keyword>
<evidence type="ECO:0000256" key="2">
    <source>
        <dbReference type="ARBA" id="ARBA00006024"/>
    </source>
</evidence>
<keyword evidence="7" id="KW-1278">Translocase</keyword>
<dbReference type="InterPro" id="IPR001757">
    <property type="entry name" value="P_typ_ATPase"/>
</dbReference>
<comment type="subcellular location">
    <subcellularLocation>
        <location evidence="12">Cell membrane</location>
    </subcellularLocation>
    <subcellularLocation>
        <location evidence="1">Membrane</location>
        <topology evidence="1">Multi-pass membrane protein</topology>
    </subcellularLocation>
</comment>
<dbReference type="Gene3D" id="3.40.1110.10">
    <property type="entry name" value="Calcium-transporting ATPase, cytoplasmic domain N"/>
    <property type="match status" value="1"/>
</dbReference>
<organism evidence="14 15">
    <name type="scientific">Symmachiella dynata</name>
    <dbReference type="NCBI Taxonomy" id="2527995"/>
    <lineage>
        <taxon>Bacteria</taxon>
        <taxon>Pseudomonadati</taxon>
        <taxon>Planctomycetota</taxon>
        <taxon>Planctomycetia</taxon>
        <taxon>Planctomycetales</taxon>
        <taxon>Planctomycetaceae</taxon>
        <taxon>Symmachiella</taxon>
    </lineage>
</organism>
<feature type="transmembrane region" description="Helical" evidence="12">
    <location>
        <begin position="668"/>
        <end position="689"/>
    </location>
</feature>
<feature type="transmembrane region" description="Helical" evidence="12">
    <location>
        <begin position="331"/>
        <end position="352"/>
    </location>
</feature>
<sequence length="724" mass="78004">MQGQPEESDRPRSVRTAQFRVAELDCAEEIRQLEQAVGRQPGIVELKFDIFKNRMTAIYDQAVTDPKQIITRISEIGMRAQPWAPLSAQHALPWWKQWPTWLAALSAASLIIGTTIQFTHAGDSAAFWTSRAAYMAAILAALWQVAPKAWAALSRRQPDMNLLMTVAVFGAIAINEWFEAATVSFLFCVALLLEHWSMGRARRAISALMDLSPPTARRIDAAGKAESLPVEDIELGALISVRPGEKIPLDGVIRAGQSAINEAPITGESRPVDKQPGQEVFAGTINEDGALEIEVTHIAADSTLARIAQMVEEAQAARAPSQQWVERFAQYYTPAMMALALTIAVIPPLLFAANWSEWIYRGLVVLVIACPCALVISTPVSIVSALTAAARQGVLIKGGRYLESCATIQTIAFDKTGTITVGKPVVQSVTPVNSYSRKQLLEVASALEAQSSHPIASAIRHFAAAEEIDTPTVEDHQLLSGRGVVGNIAGEPYWIGSHRLVHEQADESPGVHEKAMELEQAGHSVIAVGTRKQVIGLISVADAPREIAAQVLVSLREAGVKRIDILTGDNQATAEAVAQIIAADHVKAECLPEDKLNYIQQLTSQGEGVAMVGDGVNDAPALAASTVGIAMAAMGTDTAIETADVALMSDDLSRIPWLIRHARRTLTIVRQNIVFALGLKVLFIILTLFGEATLWMAIAADMGASLLVIFNGLRLLNAADRREA</sequence>
<dbReference type="FunFam" id="2.70.150.10:FF:000002">
    <property type="entry name" value="Copper-transporting ATPase 1, putative"/>
    <property type="match status" value="1"/>
</dbReference>
<evidence type="ECO:0000256" key="4">
    <source>
        <dbReference type="ARBA" id="ARBA00022723"/>
    </source>
</evidence>
<dbReference type="Pfam" id="PF00122">
    <property type="entry name" value="E1-E2_ATPase"/>
    <property type="match status" value="1"/>
</dbReference>
<dbReference type="InterPro" id="IPR018303">
    <property type="entry name" value="ATPase_P-typ_P_site"/>
</dbReference>
<dbReference type="InterPro" id="IPR023299">
    <property type="entry name" value="ATPase_P-typ_cyto_dom_N"/>
</dbReference>
<dbReference type="AlphaFoldDB" id="A0A517ZJP0"/>
<dbReference type="SUPFAM" id="SSF81653">
    <property type="entry name" value="Calcium ATPase, transduction domain A"/>
    <property type="match status" value="1"/>
</dbReference>
<feature type="transmembrane region" description="Helical" evidence="12">
    <location>
        <begin position="695"/>
        <end position="716"/>
    </location>
</feature>
<dbReference type="SFLD" id="SFLDS00003">
    <property type="entry name" value="Haloacid_Dehalogenase"/>
    <property type="match status" value="1"/>
</dbReference>
<protein>
    <recommendedName>
        <fullName evidence="10">P-type Zn(2+) transporter</fullName>
        <ecNumber evidence="10">7.2.2.12</ecNumber>
    </recommendedName>
</protein>
<dbReference type="PANTHER" id="PTHR48085">
    <property type="entry name" value="CADMIUM/ZINC-TRANSPORTING ATPASE HMA2-RELATED"/>
    <property type="match status" value="1"/>
</dbReference>
<dbReference type="KEGG" id="sdyn:Mal52_11570"/>
<dbReference type="EC" id="7.2.2.12" evidence="10"/>
<dbReference type="Gene3D" id="3.30.70.100">
    <property type="match status" value="1"/>
</dbReference>
<dbReference type="Gene3D" id="2.70.150.10">
    <property type="entry name" value="Calcium-transporting ATPase, cytoplasmic transduction domain A"/>
    <property type="match status" value="1"/>
</dbReference>
<comment type="catalytic activity">
    <reaction evidence="11">
        <text>Zn(2+)(in) + ATP + H2O = Zn(2+)(out) + ADP + phosphate + H(+)</text>
        <dbReference type="Rhea" id="RHEA:20621"/>
        <dbReference type="ChEBI" id="CHEBI:15377"/>
        <dbReference type="ChEBI" id="CHEBI:15378"/>
        <dbReference type="ChEBI" id="CHEBI:29105"/>
        <dbReference type="ChEBI" id="CHEBI:30616"/>
        <dbReference type="ChEBI" id="CHEBI:43474"/>
        <dbReference type="ChEBI" id="CHEBI:456216"/>
        <dbReference type="EC" id="7.2.2.12"/>
    </reaction>
</comment>
<evidence type="ECO:0000256" key="9">
    <source>
        <dbReference type="ARBA" id="ARBA00023136"/>
    </source>
</evidence>
<evidence type="ECO:0000256" key="8">
    <source>
        <dbReference type="ARBA" id="ARBA00022989"/>
    </source>
</evidence>
<dbReference type="PROSITE" id="PS00154">
    <property type="entry name" value="ATPASE_E1_E2"/>
    <property type="match status" value="1"/>
</dbReference>
<dbReference type="GO" id="GO:0046872">
    <property type="term" value="F:metal ion binding"/>
    <property type="evidence" value="ECO:0007669"/>
    <property type="project" value="UniProtKB-KW"/>
</dbReference>
<feature type="transmembrane region" description="Helical" evidence="12">
    <location>
        <begin position="166"/>
        <end position="193"/>
    </location>
</feature>
<dbReference type="GO" id="GO:0015086">
    <property type="term" value="F:cadmium ion transmembrane transporter activity"/>
    <property type="evidence" value="ECO:0007669"/>
    <property type="project" value="TreeGrafter"/>
</dbReference>
<keyword evidence="14" id="KW-0378">Hydrolase</keyword>
<dbReference type="EMBL" id="CP036276">
    <property type="protein sequence ID" value="QDU42690.1"/>
    <property type="molecule type" value="Genomic_DNA"/>
</dbReference>
<evidence type="ECO:0000256" key="11">
    <source>
        <dbReference type="ARBA" id="ARBA00047308"/>
    </source>
</evidence>
<name>A0A517ZJP0_9PLAN</name>
<evidence type="ECO:0000256" key="5">
    <source>
        <dbReference type="ARBA" id="ARBA00022741"/>
    </source>
</evidence>
<dbReference type="InterPro" id="IPR036412">
    <property type="entry name" value="HAD-like_sf"/>
</dbReference>
<proteinExistence type="inferred from homology"/>
<keyword evidence="3 12" id="KW-0812">Transmembrane</keyword>
<dbReference type="InterPro" id="IPR044492">
    <property type="entry name" value="P_typ_ATPase_HD_dom"/>
</dbReference>
<evidence type="ECO:0000256" key="7">
    <source>
        <dbReference type="ARBA" id="ARBA00022967"/>
    </source>
</evidence>
<dbReference type="InterPro" id="IPR006121">
    <property type="entry name" value="HMA_dom"/>
</dbReference>
<evidence type="ECO:0000256" key="12">
    <source>
        <dbReference type="RuleBase" id="RU362081"/>
    </source>
</evidence>
<dbReference type="Pfam" id="PF00702">
    <property type="entry name" value="Hydrolase"/>
    <property type="match status" value="1"/>
</dbReference>
<evidence type="ECO:0000313" key="15">
    <source>
        <dbReference type="Proteomes" id="UP000319383"/>
    </source>
</evidence>
<dbReference type="PRINTS" id="PR00941">
    <property type="entry name" value="CDATPASE"/>
</dbReference>
<dbReference type="InterPro" id="IPR008250">
    <property type="entry name" value="ATPase_P-typ_transduc_dom_A_sf"/>
</dbReference>
<dbReference type="Gene3D" id="3.40.50.1000">
    <property type="entry name" value="HAD superfamily/HAD-like"/>
    <property type="match status" value="1"/>
</dbReference>
<dbReference type="PROSITE" id="PS50846">
    <property type="entry name" value="HMA_2"/>
    <property type="match status" value="1"/>
</dbReference>
<dbReference type="PRINTS" id="PR00119">
    <property type="entry name" value="CATATPASE"/>
</dbReference>
<dbReference type="PANTHER" id="PTHR48085:SF5">
    <property type="entry name" value="CADMIUM_ZINC-TRANSPORTING ATPASE HMA4-RELATED"/>
    <property type="match status" value="1"/>
</dbReference>
<dbReference type="NCBIfam" id="TIGR01525">
    <property type="entry name" value="ATPase-IB_hvy"/>
    <property type="match status" value="1"/>
</dbReference>
<keyword evidence="6 12" id="KW-0067">ATP-binding</keyword>
<evidence type="ECO:0000256" key="6">
    <source>
        <dbReference type="ARBA" id="ARBA00022840"/>
    </source>
</evidence>
<reference evidence="14 15" key="1">
    <citation type="submission" date="2019-02" db="EMBL/GenBank/DDBJ databases">
        <title>Deep-cultivation of Planctomycetes and their phenomic and genomic characterization uncovers novel biology.</title>
        <authorList>
            <person name="Wiegand S."/>
            <person name="Jogler M."/>
            <person name="Boedeker C."/>
            <person name="Pinto D."/>
            <person name="Vollmers J."/>
            <person name="Rivas-Marin E."/>
            <person name="Kohn T."/>
            <person name="Peeters S.H."/>
            <person name="Heuer A."/>
            <person name="Rast P."/>
            <person name="Oberbeckmann S."/>
            <person name="Bunk B."/>
            <person name="Jeske O."/>
            <person name="Meyerdierks A."/>
            <person name="Storesund J.E."/>
            <person name="Kallscheuer N."/>
            <person name="Luecker S."/>
            <person name="Lage O.M."/>
            <person name="Pohl T."/>
            <person name="Merkel B.J."/>
            <person name="Hornburger P."/>
            <person name="Mueller R.-W."/>
            <person name="Bruemmer F."/>
            <person name="Labrenz M."/>
            <person name="Spormann A.M."/>
            <person name="Op den Camp H."/>
            <person name="Overmann J."/>
            <person name="Amann R."/>
            <person name="Jetten M.S.M."/>
            <person name="Mascher T."/>
            <person name="Medema M.H."/>
            <person name="Devos D.P."/>
            <person name="Kaster A.-K."/>
            <person name="Ovreas L."/>
            <person name="Rohde M."/>
            <person name="Galperin M.Y."/>
            <person name="Jogler C."/>
        </authorList>
    </citation>
    <scope>NUCLEOTIDE SEQUENCE [LARGE SCALE GENOMIC DNA]</scope>
    <source>
        <strain evidence="14 15">Mal52</strain>
    </source>
</reference>
<evidence type="ECO:0000313" key="14">
    <source>
        <dbReference type="EMBL" id="QDU42690.1"/>
    </source>
</evidence>
<dbReference type="SUPFAM" id="SSF81665">
    <property type="entry name" value="Calcium ATPase, transmembrane domain M"/>
    <property type="match status" value="1"/>
</dbReference>
<dbReference type="NCBIfam" id="TIGR01511">
    <property type="entry name" value="ATPase-IB1_Cu"/>
    <property type="match status" value="1"/>
</dbReference>
<evidence type="ECO:0000256" key="1">
    <source>
        <dbReference type="ARBA" id="ARBA00004141"/>
    </source>
</evidence>
<dbReference type="NCBIfam" id="TIGR01494">
    <property type="entry name" value="ATPase_P-type"/>
    <property type="match status" value="1"/>
</dbReference>
<dbReference type="SUPFAM" id="SSF55008">
    <property type="entry name" value="HMA, heavy metal-associated domain"/>
    <property type="match status" value="1"/>
</dbReference>
<dbReference type="SFLD" id="SFLDF00027">
    <property type="entry name" value="p-type_atpase"/>
    <property type="match status" value="1"/>
</dbReference>
<dbReference type="InterPro" id="IPR027256">
    <property type="entry name" value="P-typ_ATPase_IB"/>
</dbReference>
<dbReference type="InterPro" id="IPR051014">
    <property type="entry name" value="Cation_Transport_ATPase_IB"/>
</dbReference>
<evidence type="ECO:0000256" key="10">
    <source>
        <dbReference type="ARBA" id="ARBA00039097"/>
    </source>
</evidence>
<dbReference type="GO" id="GO:0005886">
    <property type="term" value="C:plasma membrane"/>
    <property type="evidence" value="ECO:0007669"/>
    <property type="project" value="UniProtKB-SubCell"/>
</dbReference>
<gene>
    <name evidence="14" type="primary">cadA</name>
    <name evidence="14" type="ORF">Mal52_11570</name>
</gene>
<dbReference type="InterPro" id="IPR023214">
    <property type="entry name" value="HAD_sf"/>
</dbReference>
<dbReference type="InterPro" id="IPR059000">
    <property type="entry name" value="ATPase_P-type_domA"/>
</dbReference>
<keyword evidence="12" id="KW-1003">Cell membrane</keyword>
<evidence type="ECO:0000259" key="13">
    <source>
        <dbReference type="PROSITE" id="PS50846"/>
    </source>
</evidence>
<dbReference type="SUPFAM" id="SSF56784">
    <property type="entry name" value="HAD-like"/>
    <property type="match status" value="1"/>
</dbReference>
<keyword evidence="9 12" id="KW-0472">Membrane</keyword>
<dbReference type="RefSeq" id="WP_145374706.1">
    <property type="nucleotide sequence ID" value="NZ_CP036276.1"/>
</dbReference>
<evidence type="ECO:0000256" key="3">
    <source>
        <dbReference type="ARBA" id="ARBA00022692"/>
    </source>
</evidence>
<keyword evidence="8 12" id="KW-1133">Transmembrane helix</keyword>